<dbReference type="FunFam" id="3.30.70.270:FF:000001">
    <property type="entry name" value="Diguanylate cyclase domain protein"/>
    <property type="match status" value="1"/>
</dbReference>
<dbReference type="PANTHER" id="PTHR46663:SF3">
    <property type="entry name" value="SLL0267 PROTEIN"/>
    <property type="match status" value="1"/>
</dbReference>
<evidence type="ECO:0000259" key="2">
    <source>
        <dbReference type="PROSITE" id="PS50112"/>
    </source>
</evidence>
<dbReference type="Pfam" id="PF00990">
    <property type="entry name" value="GGDEF"/>
    <property type="match status" value="1"/>
</dbReference>
<dbReference type="PANTHER" id="PTHR46663">
    <property type="entry name" value="DIGUANYLATE CYCLASE DGCT-RELATED"/>
    <property type="match status" value="1"/>
</dbReference>
<organism evidence="5 6">
    <name type="scientific">Sulfurimonas autotrophica (strain ATCC BAA-671 / DSM 16294 / JCM 11897 / OK10)</name>
    <dbReference type="NCBI Taxonomy" id="563040"/>
    <lineage>
        <taxon>Bacteria</taxon>
        <taxon>Pseudomonadati</taxon>
        <taxon>Campylobacterota</taxon>
        <taxon>Epsilonproteobacteria</taxon>
        <taxon>Campylobacterales</taxon>
        <taxon>Sulfurimonadaceae</taxon>
        <taxon>Sulfurimonas</taxon>
    </lineage>
</organism>
<dbReference type="InterPro" id="IPR000700">
    <property type="entry name" value="PAS-assoc_C"/>
</dbReference>
<dbReference type="NCBIfam" id="TIGR00229">
    <property type="entry name" value="sensory_box"/>
    <property type="match status" value="1"/>
</dbReference>
<dbReference type="NCBIfam" id="TIGR00254">
    <property type="entry name" value="GGDEF"/>
    <property type="match status" value="1"/>
</dbReference>
<protein>
    <submittedName>
        <fullName evidence="5">Diguanylate cyclase with PAS/PAC sensor</fullName>
    </submittedName>
</protein>
<evidence type="ECO:0000313" key="6">
    <source>
        <dbReference type="Proteomes" id="UP000007803"/>
    </source>
</evidence>
<dbReference type="InterPro" id="IPR001610">
    <property type="entry name" value="PAC"/>
</dbReference>
<dbReference type="OrthoDB" id="9812260at2"/>
<name>E0UUD6_SULAO</name>
<keyword evidence="6" id="KW-1185">Reference proteome</keyword>
<dbReference type="HOGENOM" id="CLU_391122_0_0_7"/>
<dbReference type="PROSITE" id="PS50887">
    <property type="entry name" value="GGDEF"/>
    <property type="match status" value="1"/>
</dbReference>
<dbReference type="AlphaFoldDB" id="E0UUD6"/>
<dbReference type="InterPro" id="IPR029787">
    <property type="entry name" value="Nucleotide_cyclase"/>
</dbReference>
<dbReference type="Pfam" id="PF08376">
    <property type="entry name" value="NIT"/>
    <property type="match status" value="1"/>
</dbReference>
<dbReference type="Proteomes" id="UP000007803">
    <property type="component" value="Chromosome"/>
</dbReference>
<proteinExistence type="predicted"/>
<dbReference type="InterPro" id="IPR013587">
    <property type="entry name" value="Nitrate/nitrite_sensing"/>
</dbReference>
<dbReference type="PROSITE" id="PS50112">
    <property type="entry name" value="PAS"/>
    <property type="match status" value="1"/>
</dbReference>
<dbReference type="Gene3D" id="3.30.450.20">
    <property type="entry name" value="PAS domain"/>
    <property type="match status" value="1"/>
</dbReference>
<dbReference type="SMART" id="SM00091">
    <property type="entry name" value="PAS"/>
    <property type="match status" value="1"/>
</dbReference>
<evidence type="ECO:0000259" key="3">
    <source>
        <dbReference type="PROSITE" id="PS50113"/>
    </source>
</evidence>
<dbReference type="SMART" id="SM00086">
    <property type="entry name" value="PAC"/>
    <property type="match status" value="1"/>
</dbReference>
<sequence>MNLKSLQMKIILIFSLPAVALIYFSYSLVHSNYIKYQESTSYASSAKHTHILSKLIHNLQLERGLSAGYIVSKNETIKKNLKKQYNLTDDSYKNLINFSNEHPQFIKKFKKMKIIRQKLLTGKLNFSDEIKYYNGLNKDLLNAISLLMHNLKSKLYNGKALIELQKLKEYLGQERAYSYNQILARNKNEKYIKYIQLLQKKEEKLKTIFSVCASTNTRHLFKQIVHKETLEKMNHLRKIFYLKKLSSKEDAKIWFQITSQYITQIYNVSSQILNTILKDAVRTQKDIRKVFIFTVILWILSILSFLFLVYILNALINKEEKLLKRIRIASYTFDSHEAIVITDKNGIVLEVNKSFTRITGYEADEIIGHTTKILKSDKHSREFYANMWGQLLTSGKWSGDIYNKRKNGEIYPERLSISAIKNENGDIINFIAQFYDISDLRSAQEEAVYQANHDFLTGLFNRKLLLQRLHEENSKALRHNFIHAFLFIDLDNFKSVNDTYGHHIGDELLIQVSQRMKSLLREEDILARMSGDEFAVILVNIANSKEAAKKYAEKKCQSIIDALSQAFVIEGNEIYIGASIGIKIFPDEKNNIEDIINDADKAMYVSKKHGKNSCSLYCEI</sequence>
<dbReference type="SUPFAM" id="SSF55073">
    <property type="entry name" value="Nucleotide cyclase"/>
    <property type="match status" value="1"/>
</dbReference>
<dbReference type="SUPFAM" id="SSF55785">
    <property type="entry name" value="PYP-like sensor domain (PAS domain)"/>
    <property type="match status" value="1"/>
</dbReference>
<dbReference type="Pfam" id="PF13426">
    <property type="entry name" value="PAS_9"/>
    <property type="match status" value="1"/>
</dbReference>
<accession>E0UUD6</accession>
<dbReference type="CDD" id="cd00130">
    <property type="entry name" value="PAS"/>
    <property type="match status" value="1"/>
</dbReference>
<dbReference type="CDD" id="cd01949">
    <property type="entry name" value="GGDEF"/>
    <property type="match status" value="1"/>
</dbReference>
<dbReference type="Gene3D" id="3.30.70.270">
    <property type="match status" value="1"/>
</dbReference>
<dbReference type="EMBL" id="CP002205">
    <property type="protein sequence ID" value="ADN09511.1"/>
    <property type="molecule type" value="Genomic_DNA"/>
</dbReference>
<feature type="domain" description="PAS" evidence="2">
    <location>
        <begin position="339"/>
        <end position="370"/>
    </location>
</feature>
<reference evidence="6" key="1">
    <citation type="journal article" date="2010" name="Stand. Genomic Sci.">
        <title>Complete genome sequence of Sulfurimonas autotrophica type strain (OK10).</title>
        <authorList>
            <person name="Sikorski J."/>
            <person name="Munk C."/>
            <person name="Lapidus A."/>
            <person name="Djao O."/>
            <person name="Lucas S."/>
            <person name="Glavina Del Rio T."/>
            <person name="Nolan M."/>
            <person name="Tice H."/>
            <person name="Han C."/>
            <person name="Cheng J."/>
            <person name="Tapia R."/>
            <person name="Goodwin L."/>
            <person name="Pitluck S."/>
            <person name="Liolios K."/>
            <person name="Ivanova N."/>
            <person name="Mavromatis K."/>
            <person name="Mikhailova N."/>
            <person name="Pati A."/>
            <person name="Sims D."/>
            <person name="Meincke L."/>
            <person name="Brettin T."/>
            <person name="Detter J."/>
            <person name="Chen A."/>
            <person name="Palaniappan K."/>
            <person name="Land M."/>
            <person name="Hauser L."/>
            <person name="Chang Y."/>
            <person name="Jeffries C."/>
            <person name="Rohde M."/>
            <person name="Lang E."/>
            <person name="Spring S."/>
            <person name="Goker M."/>
            <person name="Woyke T."/>
            <person name="Bristow J."/>
            <person name="Eisen J."/>
            <person name="Markowitz V."/>
            <person name="Hugenholtz P."/>
            <person name="Kyrpides N."/>
            <person name="Klenk H."/>
        </authorList>
    </citation>
    <scope>NUCLEOTIDE SEQUENCE [LARGE SCALE GENOMIC DNA]</scope>
    <source>
        <strain evidence="6">ATCC BAA-671 / DSM 16294 / JCM 11897 / OK10</strain>
    </source>
</reference>
<dbReference type="eggNOG" id="COG3829">
    <property type="taxonomic scope" value="Bacteria"/>
</dbReference>
<evidence type="ECO:0000256" key="1">
    <source>
        <dbReference type="SAM" id="Phobius"/>
    </source>
</evidence>
<evidence type="ECO:0000259" key="4">
    <source>
        <dbReference type="PROSITE" id="PS50887"/>
    </source>
</evidence>
<keyword evidence="1" id="KW-0472">Membrane</keyword>
<gene>
    <name evidence="5" type="ordered locus">Saut_1464</name>
</gene>
<feature type="transmembrane region" description="Helical" evidence="1">
    <location>
        <begin position="290"/>
        <end position="316"/>
    </location>
</feature>
<dbReference type="STRING" id="563040.Saut_1464"/>
<dbReference type="KEGG" id="sua:Saut_1464"/>
<dbReference type="InterPro" id="IPR000014">
    <property type="entry name" value="PAS"/>
</dbReference>
<dbReference type="SMART" id="SM00267">
    <property type="entry name" value="GGDEF"/>
    <property type="match status" value="1"/>
</dbReference>
<dbReference type="InterPro" id="IPR052163">
    <property type="entry name" value="DGC-Regulatory_Protein"/>
</dbReference>
<dbReference type="InterPro" id="IPR043128">
    <property type="entry name" value="Rev_trsase/Diguanyl_cyclase"/>
</dbReference>
<dbReference type="InterPro" id="IPR035965">
    <property type="entry name" value="PAS-like_dom_sf"/>
</dbReference>
<dbReference type="InterPro" id="IPR000160">
    <property type="entry name" value="GGDEF_dom"/>
</dbReference>
<keyword evidence="1" id="KW-1133">Transmembrane helix</keyword>
<evidence type="ECO:0000313" key="5">
    <source>
        <dbReference type="EMBL" id="ADN09511.1"/>
    </source>
</evidence>
<keyword evidence="1" id="KW-0812">Transmembrane</keyword>
<dbReference type="GO" id="GO:0003824">
    <property type="term" value="F:catalytic activity"/>
    <property type="evidence" value="ECO:0007669"/>
    <property type="project" value="UniProtKB-ARBA"/>
</dbReference>
<feature type="domain" description="GGDEF" evidence="4">
    <location>
        <begin position="481"/>
        <end position="619"/>
    </location>
</feature>
<dbReference type="eggNOG" id="COG2199">
    <property type="taxonomic scope" value="Bacteria"/>
</dbReference>
<feature type="domain" description="PAC" evidence="3">
    <location>
        <begin position="397"/>
        <end position="449"/>
    </location>
</feature>
<dbReference type="PROSITE" id="PS50113">
    <property type="entry name" value="PAC"/>
    <property type="match status" value="1"/>
</dbReference>